<dbReference type="PANTHER" id="PTHR15141:SF76">
    <property type="entry name" value="TRANSCRIPTION ELONGATION FACTOR B POLYPEPTIDE 3"/>
    <property type="match status" value="1"/>
</dbReference>
<sequence length="347" mass="39140">MNLDIDTPHRRIPTLVQLCQRVAATHVDCVLSLGDDLSYNLVKPILEKCSTDHLLRLEQASPHLQKDTPEIWKYLCFEKYRLTATERYSLNDDPQEPDSWRNRYFLLQAAEAKRLEEVGSKLRSQRLEADERKKEREVKFTDRVPSPKRPRIGWSTPTQPKSLFQKTRTEASKIQKAMYNARVIPPMHVGKTYSTLPKQPCSQPILSPPKQAARVIVHTVIRPAPALSASTSTTPATHLRNLVVPDPHNVNLSTSNPIPSFAKRPLSHSTSNSSATQPLSHSTSNSTQPQPFLHSTSKSEQPLASSCPTSFRPEPRPFKSPASVKKDPMASLFVPKQKHRAYSQRPV</sequence>
<dbReference type="FunCoup" id="B0CS21">
    <property type="interactions" value="25"/>
</dbReference>
<dbReference type="KEGG" id="lbc:LACBIDRAFT_305839"/>
<evidence type="ECO:0000313" key="3">
    <source>
        <dbReference type="Proteomes" id="UP000001194"/>
    </source>
</evidence>
<dbReference type="Proteomes" id="UP000001194">
    <property type="component" value="Unassembled WGS sequence"/>
</dbReference>
<keyword evidence="3" id="KW-1185">Reference proteome</keyword>
<dbReference type="GeneID" id="6070975"/>
<dbReference type="InterPro" id="IPR051870">
    <property type="entry name" value="Elongin-A_domain"/>
</dbReference>
<dbReference type="InParanoid" id="B0CS21"/>
<dbReference type="GO" id="GO:0070449">
    <property type="term" value="C:elongin complex"/>
    <property type="evidence" value="ECO:0007669"/>
    <property type="project" value="InterPro"/>
</dbReference>
<dbReference type="PANTHER" id="PTHR15141">
    <property type="entry name" value="TRANSCRIPTION ELONGATION FACTOR B POLYPEPTIDE 3"/>
    <property type="match status" value="1"/>
</dbReference>
<feature type="compositionally biased region" description="Basic residues" evidence="1">
    <location>
        <begin position="336"/>
        <end position="347"/>
    </location>
</feature>
<protein>
    <submittedName>
        <fullName evidence="2">Predicted protein</fullName>
    </submittedName>
</protein>
<feature type="compositionally biased region" description="Polar residues" evidence="1">
    <location>
        <begin position="155"/>
        <end position="166"/>
    </location>
</feature>
<proteinExistence type="predicted"/>
<gene>
    <name evidence="2" type="ORF">LACBIDRAFT_305839</name>
</gene>
<organism evidence="3">
    <name type="scientific">Laccaria bicolor (strain S238N-H82 / ATCC MYA-4686)</name>
    <name type="common">Bicoloured deceiver</name>
    <name type="synonym">Laccaria laccata var. bicolor</name>
    <dbReference type="NCBI Taxonomy" id="486041"/>
    <lineage>
        <taxon>Eukaryota</taxon>
        <taxon>Fungi</taxon>
        <taxon>Dikarya</taxon>
        <taxon>Basidiomycota</taxon>
        <taxon>Agaricomycotina</taxon>
        <taxon>Agaricomycetes</taxon>
        <taxon>Agaricomycetidae</taxon>
        <taxon>Agaricales</taxon>
        <taxon>Agaricineae</taxon>
        <taxon>Hydnangiaceae</taxon>
        <taxon>Laccaria</taxon>
    </lineage>
</organism>
<name>B0CS21_LACBS</name>
<dbReference type="EMBL" id="DS547092">
    <property type="protein sequence ID" value="EDR14221.1"/>
    <property type="molecule type" value="Genomic_DNA"/>
</dbReference>
<dbReference type="STRING" id="486041.B0CS21"/>
<dbReference type="Pfam" id="PF06881">
    <property type="entry name" value="Elongin_A"/>
    <property type="match status" value="1"/>
</dbReference>
<accession>B0CS21</accession>
<dbReference type="Gene3D" id="6.10.250.3180">
    <property type="match status" value="1"/>
</dbReference>
<evidence type="ECO:0000256" key="1">
    <source>
        <dbReference type="SAM" id="MobiDB-lite"/>
    </source>
</evidence>
<evidence type="ECO:0000313" key="2">
    <source>
        <dbReference type="EMBL" id="EDR14221.1"/>
    </source>
</evidence>
<dbReference type="GO" id="GO:0006368">
    <property type="term" value="P:transcription elongation by RNA polymerase II"/>
    <property type="evidence" value="ECO:0007669"/>
    <property type="project" value="InterPro"/>
</dbReference>
<feature type="region of interest" description="Disordered" evidence="1">
    <location>
        <begin position="138"/>
        <end position="166"/>
    </location>
</feature>
<feature type="compositionally biased region" description="Polar residues" evidence="1">
    <location>
        <begin position="267"/>
        <end position="309"/>
    </location>
</feature>
<dbReference type="RefSeq" id="XP_001874780.1">
    <property type="nucleotide sequence ID" value="XM_001874745.1"/>
</dbReference>
<dbReference type="InterPro" id="IPR010684">
    <property type="entry name" value="RNA_pol_II_trans_fac_SIII_A"/>
</dbReference>
<dbReference type="AlphaFoldDB" id="B0CS21"/>
<reference evidence="2 3" key="1">
    <citation type="journal article" date="2008" name="Nature">
        <title>The genome of Laccaria bicolor provides insights into mycorrhizal symbiosis.</title>
        <authorList>
            <person name="Martin F."/>
            <person name="Aerts A."/>
            <person name="Ahren D."/>
            <person name="Brun A."/>
            <person name="Danchin E.G.J."/>
            <person name="Duchaussoy F."/>
            <person name="Gibon J."/>
            <person name="Kohler A."/>
            <person name="Lindquist E."/>
            <person name="Pereda V."/>
            <person name="Salamov A."/>
            <person name="Shapiro H.J."/>
            <person name="Wuyts J."/>
            <person name="Blaudez D."/>
            <person name="Buee M."/>
            <person name="Brokstein P."/>
            <person name="Canbaeck B."/>
            <person name="Cohen D."/>
            <person name="Courty P.E."/>
            <person name="Coutinho P.M."/>
            <person name="Delaruelle C."/>
            <person name="Detter J.C."/>
            <person name="Deveau A."/>
            <person name="DiFazio S."/>
            <person name="Duplessis S."/>
            <person name="Fraissinet-Tachet L."/>
            <person name="Lucic E."/>
            <person name="Frey-Klett P."/>
            <person name="Fourrey C."/>
            <person name="Feussner I."/>
            <person name="Gay G."/>
            <person name="Grimwood J."/>
            <person name="Hoegger P.J."/>
            <person name="Jain P."/>
            <person name="Kilaru S."/>
            <person name="Labbe J."/>
            <person name="Lin Y.C."/>
            <person name="Legue V."/>
            <person name="Le Tacon F."/>
            <person name="Marmeisse R."/>
            <person name="Melayah D."/>
            <person name="Montanini B."/>
            <person name="Muratet M."/>
            <person name="Nehls U."/>
            <person name="Niculita-Hirzel H."/>
            <person name="Oudot-Le Secq M.P."/>
            <person name="Peter M."/>
            <person name="Quesneville H."/>
            <person name="Rajashekar B."/>
            <person name="Reich M."/>
            <person name="Rouhier N."/>
            <person name="Schmutz J."/>
            <person name="Yin T."/>
            <person name="Chalot M."/>
            <person name="Henrissat B."/>
            <person name="Kuees U."/>
            <person name="Lucas S."/>
            <person name="Van de Peer Y."/>
            <person name="Podila G.K."/>
            <person name="Polle A."/>
            <person name="Pukkila P.J."/>
            <person name="Richardson P.M."/>
            <person name="Rouze P."/>
            <person name="Sanders I.R."/>
            <person name="Stajich J.E."/>
            <person name="Tunlid A."/>
            <person name="Tuskan G."/>
            <person name="Grigoriev I.V."/>
        </authorList>
    </citation>
    <scope>NUCLEOTIDE SEQUENCE [LARGE SCALE GENOMIC DNA]</scope>
    <source>
        <strain evidence="3">S238N-H82 / ATCC MYA-4686</strain>
    </source>
</reference>
<dbReference type="HOGENOM" id="CLU_074637_0_0_1"/>
<feature type="region of interest" description="Disordered" evidence="1">
    <location>
        <begin position="248"/>
        <end position="347"/>
    </location>
</feature>
<dbReference type="OrthoDB" id="21513at2759"/>